<dbReference type="PANTHER" id="PTHR37319">
    <property type="entry name" value="TRANSPOSASE"/>
    <property type="match status" value="1"/>
</dbReference>
<gene>
    <name evidence="2" type="ORF">C1280_09400</name>
</gene>
<dbReference type="KEGG" id="gog:C1280_09400"/>
<accession>A0A2Z3GS68</accession>
<sequence>MHVCDRGADTFEFLEQLVGAGRSFVIRSKSNRRRVGGEGAGAKLHDHLRTFPARAGWWGQAREGAGRSRPVKLQGCWATGTVPAPRGRGTVTVPVVRVWEVEIPAGDTGVEWFLRTDRAVGDIASMRQVVSIYQRRPIIEEYHKALKTGCGVENLPHRTRAVLATAVGITSVLAVALLELRDLARDPGRQDDPAAGAVGGRAVRVLST</sequence>
<evidence type="ECO:0000313" key="3">
    <source>
        <dbReference type="Proteomes" id="UP000245802"/>
    </source>
</evidence>
<feature type="domain" description="Transposase IS4-like" evidence="1">
    <location>
        <begin position="3"/>
        <end position="169"/>
    </location>
</feature>
<name>A0A2Z3GS68_9BACT</name>
<dbReference type="GO" id="GO:0006313">
    <property type="term" value="P:DNA transposition"/>
    <property type="evidence" value="ECO:0007669"/>
    <property type="project" value="InterPro"/>
</dbReference>
<dbReference type="InterPro" id="IPR002559">
    <property type="entry name" value="Transposase_11"/>
</dbReference>
<organism evidence="2 3">
    <name type="scientific">Gemmata obscuriglobus</name>
    <dbReference type="NCBI Taxonomy" id="114"/>
    <lineage>
        <taxon>Bacteria</taxon>
        <taxon>Pseudomonadati</taxon>
        <taxon>Planctomycetota</taxon>
        <taxon>Planctomycetia</taxon>
        <taxon>Gemmatales</taxon>
        <taxon>Gemmataceae</taxon>
        <taxon>Gemmata</taxon>
    </lineage>
</organism>
<dbReference type="InterPro" id="IPR047768">
    <property type="entry name" value="Tn5p-like"/>
</dbReference>
<dbReference type="AlphaFoldDB" id="A0A2Z3GS68"/>
<dbReference type="SUPFAM" id="SSF53098">
    <property type="entry name" value="Ribonuclease H-like"/>
    <property type="match status" value="1"/>
</dbReference>
<dbReference type="EMBL" id="CP025958">
    <property type="protein sequence ID" value="AWM37219.1"/>
    <property type="molecule type" value="Genomic_DNA"/>
</dbReference>
<dbReference type="Pfam" id="PF01609">
    <property type="entry name" value="DDE_Tnp_1"/>
    <property type="match status" value="1"/>
</dbReference>
<proteinExistence type="predicted"/>
<protein>
    <recommendedName>
        <fullName evidence="1">Transposase IS4-like domain-containing protein</fullName>
    </recommendedName>
</protein>
<dbReference type="InterPro" id="IPR012337">
    <property type="entry name" value="RNaseH-like_sf"/>
</dbReference>
<keyword evidence="3" id="KW-1185">Reference proteome</keyword>
<dbReference type="PANTHER" id="PTHR37319:SF1">
    <property type="entry name" value="TRANSPOSASE TN5 DIMERISATION DOMAIN-CONTAINING PROTEIN"/>
    <property type="match status" value="1"/>
</dbReference>
<evidence type="ECO:0000259" key="1">
    <source>
        <dbReference type="Pfam" id="PF01609"/>
    </source>
</evidence>
<dbReference type="GO" id="GO:0003677">
    <property type="term" value="F:DNA binding"/>
    <property type="evidence" value="ECO:0007669"/>
    <property type="project" value="InterPro"/>
</dbReference>
<dbReference type="OrthoDB" id="282824at2"/>
<evidence type="ECO:0000313" key="2">
    <source>
        <dbReference type="EMBL" id="AWM37219.1"/>
    </source>
</evidence>
<dbReference type="GO" id="GO:0004803">
    <property type="term" value="F:transposase activity"/>
    <property type="evidence" value="ECO:0007669"/>
    <property type="project" value="InterPro"/>
</dbReference>
<dbReference type="Gene3D" id="3.90.350.10">
    <property type="entry name" value="Transposase Inhibitor Protein From Tn5, Chain A, domain 1"/>
    <property type="match status" value="1"/>
</dbReference>
<dbReference type="Proteomes" id="UP000245802">
    <property type="component" value="Chromosome"/>
</dbReference>
<reference evidence="2 3" key="1">
    <citation type="submission" date="2018-01" db="EMBL/GenBank/DDBJ databases">
        <title>G. obscuriglobus.</title>
        <authorList>
            <person name="Franke J."/>
            <person name="Blomberg W."/>
            <person name="Selmecki A."/>
        </authorList>
    </citation>
    <scope>NUCLEOTIDE SEQUENCE [LARGE SCALE GENOMIC DNA]</scope>
    <source>
        <strain evidence="2 3">DSM 5831</strain>
    </source>
</reference>